<reference evidence="3 4" key="1">
    <citation type="submission" date="2018-09" db="EMBL/GenBank/DDBJ databases">
        <title>Genomic investigation of the strawberry pathogen Phytophthora fragariae indicates pathogenicity is determined by transcriptional variation in three key races.</title>
        <authorList>
            <person name="Adams T.M."/>
            <person name="Armitage A.D."/>
            <person name="Sobczyk M.K."/>
            <person name="Bates H.J."/>
            <person name="Dunwell J.M."/>
            <person name="Nellist C.F."/>
            <person name="Harrison R.J."/>
        </authorList>
    </citation>
    <scope>NUCLEOTIDE SEQUENCE [LARGE SCALE GENOMIC DNA]</scope>
    <source>
        <strain evidence="2 4">NOV-77</strain>
        <strain evidence="1 3">SCRP245</strain>
    </source>
</reference>
<organism evidence="1 3">
    <name type="scientific">Phytophthora fragariae</name>
    <dbReference type="NCBI Taxonomy" id="53985"/>
    <lineage>
        <taxon>Eukaryota</taxon>
        <taxon>Sar</taxon>
        <taxon>Stramenopiles</taxon>
        <taxon>Oomycota</taxon>
        <taxon>Peronosporomycetes</taxon>
        <taxon>Peronosporales</taxon>
        <taxon>Peronosporaceae</taxon>
        <taxon>Phytophthora</taxon>
    </lineage>
</organism>
<evidence type="ECO:0000313" key="1">
    <source>
        <dbReference type="EMBL" id="KAE8989447.1"/>
    </source>
</evidence>
<proteinExistence type="predicted"/>
<dbReference type="EMBL" id="QXFW01001528">
    <property type="protein sequence ID" value="KAE8989447.1"/>
    <property type="molecule type" value="Genomic_DNA"/>
</dbReference>
<evidence type="ECO:0000313" key="2">
    <source>
        <dbReference type="EMBL" id="KAE9313333.1"/>
    </source>
</evidence>
<sequence length="66" mass="7211">MLQIERRPRGHARVEMTAGVEIDRIENQSTRLGALFKTMAAVNISGVYLACRGRVGSCSTSKKMSA</sequence>
<dbReference type="AlphaFoldDB" id="A0A6A3J6S1"/>
<evidence type="ECO:0000313" key="4">
    <source>
        <dbReference type="Proteomes" id="UP000486351"/>
    </source>
</evidence>
<comment type="caution">
    <text evidence="1">The sequence shown here is derived from an EMBL/GenBank/DDBJ whole genome shotgun (WGS) entry which is preliminary data.</text>
</comment>
<name>A0A6A3J6S1_9STRA</name>
<accession>A0A6A3J6S1</accession>
<gene>
    <name evidence="2" type="ORF">PF008_g19757</name>
    <name evidence="1" type="ORF">PF011_g18763</name>
</gene>
<dbReference type="Proteomes" id="UP000460718">
    <property type="component" value="Unassembled WGS sequence"/>
</dbReference>
<dbReference type="Proteomes" id="UP000486351">
    <property type="component" value="Unassembled WGS sequence"/>
</dbReference>
<dbReference type="EMBL" id="QXFY01001617">
    <property type="protein sequence ID" value="KAE9313333.1"/>
    <property type="molecule type" value="Genomic_DNA"/>
</dbReference>
<evidence type="ECO:0000313" key="3">
    <source>
        <dbReference type="Proteomes" id="UP000460718"/>
    </source>
</evidence>
<protein>
    <submittedName>
        <fullName evidence="1">Uncharacterized protein</fullName>
    </submittedName>
</protein>